<feature type="transmembrane region" description="Helical" evidence="3">
    <location>
        <begin position="509"/>
        <end position="529"/>
    </location>
</feature>
<keyword evidence="3" id="KW-1133">Transmembrane helix</keyword>
<feature type="region of interest" description="Disordered" evidence="2">
    <location>
        <begin position="305"/>
        <end position="349"/>
    </location>
</feature>
<feature type="region of interest" description="Disordered" evidence="2">
    <location>
        <begin position="966"/>
        <end position="994"/>
    </location>
</feature>
<feature type="transmembrane region" description="Helical" evidence="3">
    <location>
        <begin position="535"/>
        <end position="555"/>
    </location>
</feature>
<accession>A0AAV4LQJ3</accession>
<feature type="region of interest" description="Disordered" evidence="2">
    <location>
        <begin position="1"/>
        <end position="20"/>
    </location>
</feature>
<keyword evidence="3" id="KW-0472">Membrane</keyword>
<evidence type="ECO:0000256" key="2">
    <source>
        <dbReference type="SAM" id="MobiDB-lite"/>
    </source>
</evidence>
<feature type="transmembrane region" description="Helical" evidence="3">
    <location>
        <begin position="157"/>
        <end position="178"/>
    </location>
</feature>
<dbReference type="RefSeq" id="XP_067714298.1">
    <property type="nucleotide sequence ID" value="XM_067858197.1"/>
</dbReference>
<feature type="transmembrane region" description="Helical" evidence="3">
    <location>
        <begin position="42"/>
        <end position="62"/>
    </location>
</feature>
<evidence type="ECO:0000313" key="4">
    <source>
        <dbReference type="EMBL" id="GIX62229.1"/>
    </source>
</evidence>
<feature type="transmembrane region" description="Helical" evidence="3">
    <location>
        <begin position="104"/>
        <end position="127"/>
    </location>
</feature>
<feature type="compositionally biased region" description="Pro residues" evidence="2">
    <location>
        <begin position="978"/>
        <end position="994"/>
    </location>
</feature>
<comment type="similarity">
    <text evidence="1">Belongs to the TMEM121 family.</text>
</comment>
<feature type="transmembrane region" description="Helical" evidence="3">
    <location>
        <begin position="236"/>
        <end position="258"/>
    </location>
</feature>
<feature type="compositionally biased region" description="Basic and acidic residues" evidence="2">
    <location>
        <begin position="1"/>
        <end position="18"/>
    </location>
</feature>
<proteinExistence type="inferred from homology"/>
<sequence length="1780" mass="198756">MPVHSGRPDQEDQHDGAGARRTAPMADRLVGLMHYMYSSQSWCLYLAILDVVCLCNWTFYSVPKMIGIKGANCWIIYSRLMTVKVLVLYYIVFPEFISKEGLIMGVACGASTEILLLLLLTPTLYVMMSFRAGAHLYGGLNCISSERLMHTDMIIHVAFDLLDLIDMCHVYLTIPIAFSHKNYIMEAFCGVVVATGIFLHSYSFPRMSETSKPRNTAGFNGDCFYSASDIYYSRKYAAIVGIFFVDIPFGIFRFSAWLMLAKHLVFGPFLLKNLCFIMIQAARIRHCSIGISHSSLGANALDYSKTSGDSHGKLPSTDGNSTTESDKPPHASGNAYGEDHTSPTEDDGDEHLIRKASVRFTTASDPFPDSDGIPDRLSISLSRGTTTRDGITRITIPEGFSVTVVSFKRLLQKILLSISVGSKCELAHLLDSTLKLSLWQNAMIALPHIVVWVVEVTIVIMFYRLDHKQLTADFSLFDFEGLARVSFAQLPFALQVVPFLILAASLVNLICWCLVCPFLGAIYVSLQVLVTLVSFSYVLLSLSEFIPALHILAFISEHTMGTPRDYLFFLFGVRPFLNLLGGLYPFLCLTLGKNYLFYINPSLVSAKNSDLLSSSVKLINGTFSVETDTLGQGESCAISLASLLVLTNAVIMCVPPSGHSLLVGPNLIKATSILIEQYTQPEATIIRPQARSSPGQQPQERLRAHLHHPPLLRAHGRRQKPPRVLLREHVLRRPHAAHRTLRPVLAGRAPRQHRRREQAGRLCRHPQGNPDAARPLPQDARIRAGALQHHPDRPRPLDLPEAAAERSVPLAPPVLGLPRRPALVHEHDDPALVGPRQQPRLLHQPRVRLDHVELPDRRRERDGPRVRHVHQAGHPRGDSLPPAALLAPLGGAQALRQLAAELHGRHRLAPPQPLDRLVALVQSHQVDAAPRSQRTARADSPVWQAVVVHPVDNRPLGPLNGHLGAVNLRHPHLHSSPTPAPPRPAAPRAAPPPPRSLRSEFILVARVEREVAHELVRRGGLLAAAVEEDVYLPRLGDLDAELEQVLLVERAALRLLPPPAVGLRGGRRRVRRPAHLPVVVVLVVVPVHDAPRQADSPPADHLQLLLLVLLEPPVRVHQHVALLVRRVARARVAVHALEVVEDEVVAAVRVGALQLLEERRAEGVLEEPLHQPVQRPALDGAQDAQADALQHRAPVPPRAHLRLQNPKDRPQHLVLGDVPLHAHVLHLDADVEELHGAHRHELVEGPQGARQHPQRQLVALHSQLEPVPVLPGAEREQLHGVHLGRAGGGRVLHVVPKHQVDQPVQHAVVVEERAHLVLLRQVHVFGVQQPEEDVARLRLHPLVGVCGDDVAQREEQRRLVLRLRVRVHGRPHDGGEHLQAQVEYLHRQRHGLHEPVAPGPQQVGPVVLRPRQRVLERRVVPLARLVLGSQILLKVSAGLRRPVQVPRQLVQQLAVLDLEQQRYPVRLVNSLRAPRRAQKLPQHQRRHVLFRQLVLERVDEPVPVARDDVQDLVRVREEHAVQPLYRELVQLPRQHHVLQVLDAVARVHQPVEGRVPQHDDVVVLHVLSEELDVLQAQVLREQLRVVLERLQQVEEELVADEDVHELQVPAPVQYQPRHHCCDRGERGEVLHLHAVPHHCERFAQPPPIQQVHEYHVGDGVLRQHGVQRRLQLPHLRHRRHRQRPVPASVLAPTHRRARVGRQRPVNRGRLDISVLLRLRPASSVAVSRRRLYAVLVDQPAYVGPALCATLTPDPTRRTCGRLRSGTRAPCTADPPLLLAR</sequence>
<protein>
    <submittedName>
        <fullName evidence="4">Integral membrane protein</fullName>
    </submittedName>
</protein>
<dbReference type="Pfam" id="PF14997">
    <property type="entry name" value="CECR6_TMEM121"/>
    <property type="match status" value="1"/>
</dbReference>
<keyword evidence="5" id="KW-1185">Reference proteome</keyword>
<feature type="transmembrane region" description="Helical" evidence="3">
    <location>
        <begin position="567"/>
        <end position="587"/>
    </location>
</feature>
<evidence type="ECO:0000256" key="1">
    <source>
        <dbReference type="ARBA" id="ARBA00007711"/>
    </source>
</evidence>
<feature type="transmembrane region" description="Helical" evidence="3">
    <location>
        <begin position="184"/>
        <end position="204"/>
    </location>
</feature>
<comment type="caution">
    <text evidence="4">The sequence shown here is derived from an EMBL/GenBank/DDBJ whole genome shotgun (WGS) entry which is preliminary data.</text>
</comment>
<keyword evidence="3" id="KW-0812">Transmembrane</keyword>
<reference evidence="4 5" key="1">
    <citation type="submission" date="2021-06" db="EMBL/GenBank/DDBJ databases">
        <title>Genome sequence of Babesia caballi.</title>
        <authorList>
            <person name="Yamagishi J."/>
            <person name="Kidaka T."/>
            <person name="Ochi A."/>
        </authorList>
    </citation>
    <scope>NUCLEOTIDE SEQUENCE [LARGE SCALE GENOMIC DNA]</scope>
    <source>
        <strain evidence="4">USDA-D6B2</strain>
    </source>
</reference>
<feature type="transmembrane region" description="Helical" evidence="3">
    <location>
        <begin position="74"/>
        <end position="92"/>
    </location>
</feature>
<name>A0AAV4LQJ3_BABCB</name>
<feature type="region of interest" description="Disordered" evidence="2">
    <location>
        <begin position="857"/>
        <end position="881"/>
    </location>
</feature>
<organism evidence="4 5">
    <name type="scientific">Babesia caballi</name>
    <dbReference type="NCBI Taxonomy" id="5871"/>
    <lineage>
        <taxon>Eukaryota</taxon>
        <taxon>Sar</taxon>
        <taxon>Alveolata</taxon>
        <taxon>Apicomplexa</taxon>
        <taxon>Aconoidasida</taxon>
        <taxon>Piroplasmida</taxon>
        <taxon>Babesiidae</taxon>
        <taxon>Babesia</taxon>
    </lineage>
</organism>
<feature type="region of interest" description="Disordered" evidence="2">
    <location>
        <begin position="744"/>
        <end position="776"/>
    </location>
</feature>
<gene>
    <name evidence="4" type="ORF">BcabD6B2_16640</name>
</gene>
<evidence type="ECO:0000256" key="3">
    <source>
        <dbReference type="SAM" id="Phobius"/>
    </source>
</evidence>
<evidence type="ECO:0000313" key="5">
    <source>
        <dbReference type="Proteomes" id="UP001497744"/>
    </source>
</evidence>
<feature type="transmembrane region" description="Helical" evidence="3">
    <location>
        <begin position="442"/>
        <end position="463"/>
    </location>
</feature>
<dbReference type="GeneID" id="94193710"/>
<dbReference type="Proteomes" id="UP001497744">
    <property type="component" value="Unassembled WGS sequence"/>
</dbReference>
<dbReference type="InterPro" id="IPR032776">
    <property type="entry name" value="CECR6/TMEM121"/>
</dbReference>
<dbReference type="EMBL" id="BPLF01000001">
    <property type="protein sequence ID" value="GIX62229.1"/>
    <property type="molecule type" value="Genomic_DNA"/>
</dbReference>